<keyword evidence="1" id="KW-0812">Transmembrane</keyword>
<organism evidence="2 3">
    <name type="scientific">Keguizhuia sedimenti</name>
    <dbReference type="NCBI Taxonomy" id="3064264"/>
    <lineage>
        <taxon>Bacteria</taxon>
        <taxon>Pseudomonadati</taxon>
        <taxon>Pseudomonadota</taxon>
        <taxon>Betaproteobacteria</taxon>
        <taxon>Burkholderiales</taxon>
        <taxon>Oxalobacteraceae</taxon>
        <taxon>Keguizhuia</taxon>
    </lineage>
</organism>
<accession>A0ABU1BK65</accession>
<dbReference type="RefSeq" id="WP_338435268.1">
    <property type="nucleotide sequence ID" value="NZ_JAUYVH010000001.1"/>
</dbReference>
<protein>
    <submittedName>
        <fullName evidence="2">Uncharacterized protein</fullName>
    </submittedName>
</protein>
<name>A0ABU1BK65_9BURK</name>
<comment type="caution">
    <text evidence="2">The sequence shown here is derived from an EMBL/GenBank/DDBJ whole genome shotgun (WGS) entry which is preliminary data.</text>
</comment>
<feature type="transmembrane region" description="Helical" evidence="1">
    <location>
        <begin position="28"/>
        <end position="46"/>
    </location>
</feature>
<feature type="transmembrane region" description="Helical" evidence="1">
    <location>
        <begin position="6"/>
        <end position="23"/>
    </location>
</feature>
<dbReference type="Proteomes" id="UP001225596">
    <property type="component" value="Unassembled WGS sequence"/>
</dbReference>
<proteinExistence type="predicted"/>
<keyword evidence="1" id="KW-0472">Membrane</keyword>
<keyword evidence="3" id="KW-1185">Reference proteome</keyword>
<keyword evidence="1" id="KW-1133">Transmembrane helix</keyword>
<gene>
    <name evidence="2" type="ORF">Q8A64_03045</name>
</gene>
<dbReference type="EMBL" id="JAUYVH010000001">
    <property type="protein sequence ID" value="MDQ9169382.1"/>
    <property type="molecule type" value="Genomic_DNA"/>
</dbReference>
<reference evidence="2 3" key="1">
    <citation type="submission" date="2023-08" db="EMBL/GenBank/DDBJ databases">
        <title>Oxalobacteraceae gen .nov., isolated from river sludge outside the plant.</title>
        <authorList>
            <person name="Zhao S.Y."/>
        </authorList>
    </citation>
    <scope>NUCLEOTIDE SEQUENCE [LARGE SCALE GENOMIC DNA]</scope>
    <source>
        <strain evidence="2 3">R-40</strain>
    </source>
</reference>
<feature type="transmembrane region" description="Helical" evidence="1">
    <location>
        <begin position="52"/>
        <end position="70"/>
    </location>
</feature>
<evidence type="ECO:0000313" key="3">
    <source>
        <dbReference type="Proteomes" id="UP001225596"/>
    </source>
</evidence>
<evidence type="ECO:0000313" key="2">
    <source>
        <dbReference type="EMBL" id="MDQ9169382.1"/>
    </source>
</evidence>
<evidence type="ECO:0000256" key="1">
    <source>
        <dbReference type="SAM" id="Phobius"/>
    </source>
</evidence>
<sequence>MTLQELAPYITALAGIFCFVSAARKKDFLGLMIGIGLSVSGAMRLFFPAGPIANALSTVIMLGLLVLIGLKFRAARKRVKPEANQVRQ</sequence>